<dbReference type="RefSeq" id="WP_186818375.1">
    <property type="nucleotide sequence ID" value="NZ_BJXA01000012.1"/>
</dbReference>
<keyword evidence="3" id="KW-0804">Transcription</keyword>
<sequence length="267" mass="29139">MTVDSGNRRVGERTLWLWQGQAAYLGLSFQLDTHSTPVQCFVLGVDEKITVRTPDGGRWQRRSVLIPARTAHKLESSGRVLFYYLDPRSAAAARLRASMREPTIPVATGHRDEAALTAHLNQPGQPDPRELRRIIAGPETPATIDERIRAVMNTIVNDPAGRTTAAELAADLGISTSRFLHLFSANAGTSLRRYRLWARLLSVAGAVADGIDLTRAAADAGFASASHFSDTFRTLFGLTATEVLAQGMNIVLVPDTERTPTAARLRR</sequence>
<evidence type="ECO:0000256" key="1">
    <source>
        <dbReference type="ARBA" id="ARBA00023015"/>
    </source>
</evidence>
<evidence type="ECO:0000259" key="4">
    <source>
        <dbReference type="PROSITE" id="PS01124"/>
    </source>
</evidence>
<gene>
    <name evidence="5" type="ORF">NN4_24440</name>
</gene>
<evidence type="ECO:0000313" key="6">
    <source>
        <dbReference type="Proteomes" id="UP000321424"/>
    </source>
</evidence>
<proteinExistence type="predicted"/>
<dbReference type="PROSITE" id="PS01124">
    <property type="entry name" value="HTH_ARAC_FAMILY_2"/>
    <property type="match status" value="1"/>
</dbReference>
<protein>
    <submittedName>
        <fullName evidence="5">Transcriptional regulator</fullName>
    </submittedName>
</protein>
<dbReference type="GO" id="GO:0003700">
    <property type="term" value="F:DNA-binding transcription factor activity"/>
    <property type="evidence" value="ECO:0007669"/>
    <property type="project" value="InterPro"/>
</dbReference>
<dbReference type="Gene3D" id="1.10.10.60">
    <property type="entry name" value="Homeodomain-like"/>
    <property type="match status" value="1"/>
</dbReference>
<reference evidence="5 6" key="1">
    <citation type="submission" date="2019-07" db="EMBL/GenBank/DDBJ databases">
        <title>Whole genome shotgun sequence of Nocardia ninae NBRC 108245.</title>
        <authorList>
            <person name="Hosoyama A."/>
            <person name="Uohara A."/>
            <person name="Ohji S."/>
            <person name="Ichikawa N."/>
        </authorList>
    </citation>
    <scope>NUCLEOTIDE SEQUENCE [LARGE SCALE GENOMIC DNA]</scope>
    <source>
        <strain evidence="5 6">NBRC 108245</strain>
    </source>
</reference>
<dbReference type="InterPro" id="IPR009057">
    <property type="entry name" value="Homeodomain-like_sf"/>
</dbReference>
<evidence type="ECO:0000256" key="2">
    <source>
        <dbReference type="ARBA" id="ARBA00023125"/>
    </source>
</evidence>
<comment type="caution">
    <text evidence="5">The sequence shown here is derived from an EMBL/GenBank/DDBJ whole genome shotgun (WGS) entry which is preliminary data.</text>
</comment>
<evidence type="ECO:0000256" key="3">
    <source>
        <dbReference type="ARBA" id="ARBA00023163"/>
    </source>
</evidence>
<keyword evidence="2" id="KW-0238">DNA-binding</keyword>
<keyword evidence="1" id="KW-0805">Transcription regulation</keyword>
<dbReference type="InterPro" id="IPR018062">
    <property type="entry name" value="HTH_AraC-typ_CS"/>
</dbReference>
<dbReference type="Proteomes" id="UP000321424">
    <property type="component" value="Unassembled WGS sequence"/>
</dbReference>
<dbReference type="AlphaFoldDB" id="A0A511MB87"/>
<dbReference type="InterPro" id="IPR018060">
    <property type="entry name" value="HTH_AraC"/>
</dbReference>
<dbReference type="GO" id="GO:0043565">
    <property type="term" value="F:sequence-specific DNA binding"/>
    <property type="evidence" value="ECO:0007669"/>
    <property type="project" value="InterPro"/>
</dbReference>
<keyword evidence="6" id="KW-1185">Reference proteome</keyword>
<organism evidence="5 6">
    <name type="scientific">Nocardia ninae NBRC 108245</name>
    <dbReference type="NCBI Taxonomy" id="1210091"/>
    <lineage>
        <taxon>Bacteria</taxon>
        <taxon>Bacillati</taxon>
        <taxon>Actinomycetota</taxon>
        <taxon>Actinomycetes</taxon>
        <taxon>Mycobacteriales</taxon>
        <taxon>Nocardiaceae</taxon>
        <taxon>Nocardia</taxon>
    </lineage>
</organism>
<dbReference type="Pfam" id="PF12833">
    <property type="entry name" value="HTH_18"/>
    <property type="match status" value="1"/>
</dbReference>
<accession>A0A511MB87</accession>
<evidence type="ECO:0000313" key="5">
    <source>
        <dbReference type="EMBL" id="GEM37925.1"/>
    </source>
</evidence>
<name>A0A511MB87_9NOCA</name>
<dbReference type="InterPro" id="IPR050204">
    <property type="entry name" value="AraC_XylS_family_regulators"/>
</dbReference>
<dbReference type="EMBL" id="BJXA01000012">
    <property type="protein sequence ID" value="GEM37925.1"/>
    <property type="molecule type" value="Genomic_DNA"/>
</dbReference>
<dbReference type="SUPFAM" id="SSF46689">
    <property type="entry name" value="Homeodomain-like"/>
    <property type="match status" value="1"/>
</dbReference>
<feature type="domain" description="HTH araC/xylS-type" evidence="4">
    <location>
        <begin position="146"/>
        <end position="246"/>
    </location>
</feature>
<dbReference type="PANTHER" id="PTHR46796">
    <property type="entry name" value="HTH-TYPE TRANSCRIPTIONAL ACTIVATOR RHAS-RELATED"/>
    <property type="match status" value="1"/>
</dbReference>
<dbReference type="PROSITE" id="PS00041">
    <property type="entry name" value="HTH_ARAC_FAMILY_1"/>
    <property type="match status" value="1"/>
</dbReference>
<dbReference type="SMART" id="SM00342">
    <property type="entry name" value="HTH_ARAC"/>
    <property type="match status" value="1"/>
</dbReference>